<evidence type="ECO:0000313" key="2">
    <source>
        <dbReference type="EMBL" id="CAD1822797.1"/>
    </source>
</evidence>
<protein>
    <submittedName>
        <fullName evidence="2">Uncharacterized protein</fullName>
    </submittedName>
</protein>
<evidence type="ECO:0000256" key="1">
    <source>
        <dbReference type="SAM" id="MobiDB-lite"/>
    </source>
</evidence>
<name>A0A6V7NW57_ANACO</name>
<proteinExistence type="predicted"/>
<feature type="compositionally biased region" description="Low complexity" evidence="1">
    <location>
        <begin position="66"/>
        <end position="79"/>
    </location>
</feature>
<sequence length="146" mass="15590">MADAGYRYGIGLILGDEQGHVASSPPFFCGSPPSRASNPLVHDPGSASSSRRLTTYRPRPVRKAGRAAAPGSSPGSSRRWFGSRVLTASIAAPTRAAAATAPGSPQWRSTAPPPPCHVYIKIRALKCSLFLVFGSMLRERERERES</sequence>
<feature type="compositionally biased region" description="Low complexity" evidence="1">
    <location>
        <begin position="24"/>
        <end position="34"/>
    </location>
</feature>
<dbReference type="EMBL" id="LR862142">
    <property type="protein sequence ID" value="CAD1822797.1"/>
    <property type="molecule type" value="Genomic_DNA"/>
</dbReference>
<feature type="region of interest" description="Disordered" evidence="1">
    <location>
        <begin position="24"/>
        <end position="79"/>
    </location>
</feature>
<organism evidence="2">
    <name type="scientific">Ananas comosus var. bracteatus</name>
    <name type="common">red pineapple</name>
    <dbReference type="NCBI Taxonomy" id="296719"/>
    <lineage>
        <taxon>Eukaryota</taxon>
        <taxon>Viridiplantae</taxon>
        <taxon>Streptophyta</taxon>
        <taxon>Embryophyta</taxon>
        <taxon>Tracheophyta</taxon>
        <taxon>Spermatophyta</taxon>
        <taxon>Magnoliopsida</taxon>
        <taxon>Liliopsida</taxon>
        <taxon>Poales</taxon>
        <taxon>Bromeliaceae</taxon>
        <taxon>Bromelioideae</taxon>
        <taxon>Ananas</taxon>
    </lineage>
</organism>
<reference evidence="2" key="1">
    <citation type="submission" date="2020-07" db="EMBL/GenBank/DDBJ databases">
        <authorList>
            <person name="Lin J."/>
        </authorList>
    </citation>
    <scope>NUCLEOTIDE SEQUENCE</scope>
</reference>
<dbReference type="AlphaFoldDB" id="A0A6V7NW57"/>
<dbReference type="PANTHER" id="PTHR33384">
    <property type="entry name" value="EXPRESSED PROTEIN"/>
    <property type="match status" value="1"/>
</dbReference>
<gene>
    <name evidence="2" type="ORF">CB5_LOCUS6008</name>
</gene>
<dbReference type="PANTHER" id="PTHR33384:SF1">
    <property type="entry name" value="EXPRESSED PROTEIN"/>
    <property type="match status" value="1"/>
</dbReference>
<accession>A0A6V7NW57</accession>